<feature type="transmembrane region" description="Helical" evidence="6">
    <location>
        <begin position="271"/>
        <end position="289"/>
    </location>
</feature>
<feature type="transmembrane region" description="Helical" evidence="6">
    <location>
        <begin position="106"/>
        <end position="127"/>
    </location>
</feature>
<feature type="transmembrane region" description="Helical" evidence="6">
    <location>
        <begin position="16"/>
        <end position="38"/>
    </location>
</feature>
<feature type="transmembrane region" description="Helical" evidence="6">
    <location>
        <begin position="209"/>
        <end position="233"/>
    </location>
</feature>
<evidence type="ECO:0000256" key="6">
    <source>
        <dbReference type="SAM" id="Phobius"/>
    </source>
</evidence>
<comment type="subcellular location">
    <subcellularLocation>
        <location evidence="1">Cell membrane</location>
        <topology evidence="1">Multi-pass membrane protein</topology>
    </subcellularLocation>
</comment>
<evidence type="ECO:0008006" key="9">
    <source>
        <dbReference type="Google" id="ProtNLM"/>
    </source>
</evidence>
<sequence>MNSAIEEIKSINTKRTFVACCALGLAGVFIFSILPLLIGTISTTLALNPLQSGTIISTYYAGYSLIAITSFIWFNRLGWRKTVRFGYLLAALSIFSTMYFDDYEGIVISMLFLGFSGALFYSVSMGIIAKTEKIDRNYAFKMVPEQLIPSLFVVLIPIFVIENFGLLGLDWAIICTYLLLSLFSSWVPENNIHSKKIDFKGLFKSKLPLFALGGLLISFSGFLGLWGFVEIIAREYNIDHNDSSILLALSLIASTIAPFISGLIGERYGRIKPIAFALLFMVLTFGILFLDITLYSFGTFIVLLILFYFFALPYVFAIIAKADITGELAVLSSAALAIGSMLGSFIFGAVMEYVSLNMAFGFAFITIVTGSLITIFVERSNLHTSTVTLIQTA</sequence>
<dbReference type="PANTHER" id="PTHR43124:SF10">
    <property type="entry name" value="PURINE EFFLUX PUMP PBUE"/>
    <property type="match status" value="1"/>
</dbReference>
<evidence type="ECO:0000256" key="3">
    <source>
        <dbReference type="ARBA" id="ARBA00022692"/>
    </source>
</evidence>
<dbReference type="Gene3D" id="1.20.1250.20">
    <property type="entry name" value="MFS general substrate transporter like domains"/>
    <property type="match status" value="1"/>
</dbReference>
<reference evidence="7 8" key="1">
    <citation type="submission" date="2023-09" db="EMBL/GenBank/DDBJ databases">
        <authorList>
            <person name="Qi X."/>
        </authorList>
    </citation>
    <scope>NUCLEOTIDE SEQUENCE [LARGE SCALE GENOMIC DNA]</scope>
    <source>
        <strain evidence="7 8">S1-1</strain>
    </source>
</reference>
<protein>
    <recommendedName>
        <fullName evidence="9">MFS transporter</fullName>
    </recommendedName>
</protein>
<accession>A0ABZ0GMN6</accession>
<feature type="transmembrane region" description="Helical" evidence="6">
    <location>
        <begin position="147"/>
        <end position="165"/>
    </location>
</feature>
<evidence type="ECO:0000256" key="2">
    <source>
        <dbReference type="ARBA" id="ARBA00022475"/>
    </source>
</evidence>
<dbReference type="Proteomes" id="UP001301442">
    <property type="component" value="Chromosome"/>
</dbReference>
<proteinExistence type="predicted"/>
<dbReference type="InterPro" id="IPR050189">
    <property type="entry name" value="MFS_Efflux_Transporters"/>
</dbReference>
<evidence type="ECO:0000313" key="7">
    <source>
        <dbReference type="EMBL" id="WOH36830.1"/>
    </source>
</evidence>
<keyword evidence="5 6" id="KW-0472">Membrane</keyword>
<dbReference type="SUPFAM" id="SSF103473">
    <property type="entry name" value="MFS general substrate transporter"/>
    <property type="match status" value="1"/>
</dbReference>
<dbReference type="PANTHER" id="PTHR43124">
    <property type="entry name" value="PURINE EFFLUX PUMP PBUE"/>
    <property type="match status" value="1"/>
</dbReference>
<keyword evidence="2" id="KW-1003">Cell membrane</keyword>
<organism evidence="7 8">
    <name type="scientific">Thalassotalea fonticola</name>
    <dbReference type="NCBI Taxonomy" id="3065649"/>
    <lineage>
        <taxon>Bacteria</taxon>
        <taxon>Pseudomonadati</taxon>
        <taxon>Pseudomonadota</taxon>
        <taxon>Gammaproteobacteria</taxon>
        <taxon>Alteromonadales</taxon>
        <taxon>Colwelliaceae</taxon>
        <taxon>Thalassotalea</taxon>
    </lineage>
</organism>
<name>A0ABZ0GMN6_9GAMM</name>
<evidence type="ECO:0000313" key="8">
    <source>
        <dbReference type="Proteomes" id="UP001301442"/>
    </source>
</evidence>
<gene>
    <name evidence="7" type="ORF">RI844_15845</name>
</gene>
<keyword evidence="3 6" id="KW-0812">Transmembrane</keyword>
<evidence type="ECO:0000256" key="5">
    <source>
        <dbReference type="ARBA" id="ARBA00023136"/>
    </source>
</evidence>
<dbReference type="EMBL" id="CP136600">
    <property type="protein sequence ID" value="WOH36830.1"/>
    <property type="molecule type" value="Genomic_DNA"/>
</dbReference>
<dbReference type="InterPro" id="IPR036259">
    <property type="entry name" value="MFS_trans_sf"/>
</dbReference>
<evidence type="ECO:0000256" key="1">
    <source>
        <dbReference type="ARBA" id="ARBA00004651"/>
    </source>
</evidence>
<feature type="transmembrane region" description="Helical" evidence="6">
    <location>
        <begin position="58"/>
        <end position="75"/>
    </location>
</feature>
<feature type="transmembrane region" description="Helical" evidence="6">
    <location>
        <begin position="82"/>
        <end position="100"/>
    </location>
</feature>
<feature type="transmembrane region" description="Helical" evidence="6">
    <location>
        <begin position="356"/>
        <end position="377"/>
    </location>
</feature>
<feature type="transmembrane region" description="Helical" evidence="6">
    <location>
        <begin position="295"/>
        <end position="316"/>
    </location>
</feature>
<feature type="transmembrane region" description="Helical" evidence="6">
    <location>
        <begin position="328"/>
        <end position="350"/>
    </location>
</feature>
<dbReference type="RefSeq" id="WP_348395642.1">
    <property type="nucleotide sequence ID" value="NZ_CP136600.1"/>
</dbReference>
<keyword evidence="8" id="KW-1185">Reference proteome</keyword>
<evidence type="ECO:0000256" key="4">
    <source>
        <dbReference type="ARBA" id="ARBA00022989"/>
    </source>
</evidence>
<keyword evidence="4 6" id="KW-1133">Transmembrane helix</keyword>
<feature type="transmembrane region" description="Helical" evidence="6">
    <location>
        <begin position="245"/>
        <end position="264"/>
    </location>
</feature>
<feature type="transmembrane region" description="Helical" evidence="6">
    <location>
        <begin position="171"/>
        <end position="188"/>
    </location>
</feature>